<dbReference type="Proteomes" id="UP001527925">
    <property type="component" value="Unassembled WGS sequence"/>
</dbReference>
<comment type="caution">
    <text evidence="2">The sequence shown here is derived from an EMBL/GenBank/DDBJ whole genome shotgun (WGS) entry which is preliminary data.</text>
</comment>
<dbReference type="PANTHER" id="PTHR21148">
    <property type="entry name" value="THIOREDOXIN DOMAIN-CONTAINING PROTEIN 9"/>
    <property type="match status" value="1"/>
</dbReference>
<dbReference type="EMBL" id="JADGIZ020000042">
    <property type="protein sequence ID" value="KAL2913757.1"/>
    <property type="molecule type" value="Genomic_DNA"/>
</dbReference>
<name>A0ABR4N2N2_9FUNG</name>
<organism evidence="2 3">
    <name type="scientific">Polyrhizophydium stewartii</name>
    <dbReference type="NCBI Taxonomy" id="2732419"/>
    <lineage>
        <taxon>Eukaryota</taxon>
        <taxon>Fungi</taxon>
        <taxon>Fungi incertae sedis</taxon>
        <taxon>Chytridiomycota</taxon>
        <taxon>Chytridiomycota incertae sedis</taxon>
        <taxon>Chytridiomycetes</taxon>
        <taxon>Rhizophydiales</taxon>
        <taxon>Rhizophydiales incertae sedis</taxon>
        <taxon>Polyrhizophydium</taxon>
    </lineage>
</organism>
<dbReference type="Gene3D" id="3.40.30.10">
    <property type="entry name" value="Glutaredoxin"/>
    <property type="match status" value="1"/>
</dbReference>
<evidence type="ECO:0000256" key="1">
    <source>
        <dbReference type="SAM" id="MobiDB-lite"/>
    </source>
</evidence>
<evidence type="ECO:0008006" key="4">
    <source>
        <dbReference type="Google" id="ProtNLM"/>
    </source>
</evidence>
<dbReference type="CDD" id="cd02989">
    <property type="entry name" value="Phd_like_TxnDC9"/>
    <property type="match status" value="1"/>
</dbReference>
<feature type="region of interest" description="Disordered" evidence="1">
    <location>
        <begin position="86"/>
        <end position="152"/>
    </location>
</feature>
<evidence type="ECO:0000313" key="2">
    <source>
        <dbReference type="EMBL" id="KAL2913757.1"/>
    </source>
</evidence>
<accession>A0ABR4N2N2</accession>
<proteinExistence type="predicted"/>
<protein>
    <recommendedName>
        <fullName evidence="4">Thioredoxin-like protein</fullName>
    </recommendedName>
</protein>
<evidence type="ECO:0000313" key="3">
    <source>
        <dbReference type="Proteomes" id="UP001527925"/>
    </source>
</evidence>
<gene>
    <name evidence="2" type="ORF">HK105_206773</name>
</gene>
<sequence length="341" mass="36799">MSHATTTASASTASAAAGAGASIGEAGVFRLVSESVCVEGIGADWLADLDAGVRGSAAFIDKAPRPSTSQPSLFSSLLGSLFGSSTPGKLSADADTDNTAGPQGSGGEPATPAAKFSSYRDAQGDSDDELERQAQGRDANAEADGADAADDDDDELLKELEEEDDDDMIASLRERRMDELRSEIVRRREMEQTRHGKYETISTEKEILKITTTTPKCLVHFSHKDFRRCQIMDRHLNDLAHKHFKTRFLKIDVADAPFLVEKLKIRVLPCLMAFVDGVSVDKLLGFEGVANKDDFTTAALERRLAEGSKVIELAEPKQAGRRTILGFADTPRDGDDDSDDD</sequence>
<keyword evidence="3" id="KW-1185">Reference proteome</keyword>
<reference evidence="2 3" key="1">
    <citation type="submission" date="2023-09" db="EMBL/GenBank/DDBJ databases">
        <title>Pangenome analysis of Batrachochytrium dendrobatidis and related Chytrids.</title>
        <authorList>
            <person name="Yacoub M.N."/>
            <person name="Stajich J.E."/>
            <person name="James T.Y."/>
        </authorList>
    </citation>
    <scope>NUCLEOTIDE SEQUENCE [LARGE SCALE GENOMIC DNA]</scope>
    <source>
        <strain evidence="2 3">JEL0888</strain>
    </source>
</reference>
<dbReference type="InterPro" id="IPR036249">
    <property type="entry name" value="Thioredoxin-like_sf"/>
</dbReference>
<dbReference type="SUPFAM" id="SSF52833">
    <property type="entry name" value="Thioredoxin-like"/>
    <property type="match status" value="1"/>
</dbReference>
<feature type="region of interest" description="Disordered" evidence="1">
    <location>
        <begin position="322"/>
        <end position="341"/>
    </location>
</feature>